<name>A0ABU7J964_9GAMM</name>
<dbReference type="InterPro" id="IPR003730">
    <property type="entry name" value="Cu_polyphenol_OxRdtase"/>
</dbReference>
<dbReference type="PANTHER" id="PTHR30616:SF2">
    <property type="entry name" value="PURINE NUCLEOSIDE PHOSPHORYLASE LACC1"/>
    <property type="match status" value="1"/>
</dbReference>
<keyword evidence="5" id="KW-0378">Hydrolase</keyword>
<proteinExistence type="inferred from homology"/>
<comment type="catalytic activity">
    <reaction evidence="7">
        <text>adenosine + H2O + H(+) = inosine + NH4(+)</text>
        <dbReference type="Rhea" id="RHEA:24408"/>
        <dbReference type="ChEBI" id="CHEBI:15377"/>
        <dbReference type="ChEBI" id="CHEBI:15378"/>
        <dbReference type="ChEBI" id="CHEBI:16335"/>
        <dbReference type="ChEBI" id="CHEBI:17596"/>
        <dbReference type="ChEBI" id="CHEBI:28938"/>
        <dbReference type="EC" id="3.5.4.4"/>
    </reaction>
    <physiologicalReaction direction="left-to-right" evidence="7">
        <dbReference type="Rhea" id="RHEA:24409"/>
    </physiologicalReaction>
</comment>
<evidence type="ECO:0000256" key="3">
    <source>
        <dbReference type="ARBA" id="ARBA00022679"/>
    </source>
</evidence>
<sequence>MPELPLIQPDWPAPAVVQAICSTRLGGVSLGPYAGLNLGAHVGDQPTAVASNRQLLVEAAAMPKTPLWLEQVHGIEVATLPLSGPEPVTADAVFSDQPGQVCAVMTADCLPVLFCDVRGRQVAAAHAGWRGLAAGVLENTLAKFAADAEIMAWLGPAIGPSAFEVGSEVVQQFTTTDPQAAAAFVQQSEHKWLADLYQLARLRLQRAGVQAIYGGNYCTFTQDELFYSYRRDGQTGRMASCIWLQP</sequence>
<comment type="catalytic activity">
    <reaction evidence="9">
        <text>S-methyl-5'-thioadenosine + phosphate = 5-(methylsulfanyl)-alpha-D-ribose 1-phosphate + adenine</text>
        <dbReference type="Rhea" id="RHEA:11852"/>
        <dbReference type="ChEBI" id="CHEBI:16708"/>
        <dbReference type="ChEBI" id="CHEBI:17509"/>
        <dbReference type="ChEBI" id="CHEBI:43474"/>
        <dbReference type="ChEBI" id="CHEBI:58533"/>
        <dbReference type="EC" id="2.4.2.28"/>
    </reaction>
    <physiologicalReaction direction="left-to-right" evidence="9">
        <dbReference type="Rhea" id="RHEA:11853"/>
    </physiologicalReaction>
</comment>
<dbReference type="SUPFAM" id="SSF64438">
    <property type="entry name" value="CNF1/YfiH-like putative cysteine hydrolases"/>
    <property type="match status" value="1"/>
</dbReference>
<accession>A0ABU7J964</accession>
<protein>
    <recommendedName>
        <fullName evidence="10">Purine nucleoside phosphorylase</fullName>
    </recommendedName>
</protein>
<dbReference type="CDD" id="cd16833">
    <property type="entry name" value="YfiH"/>
    <property type="match status" value="1"/>
</dbReference>
<evidence type="ECO:0000256" key="10">
    <source>
        <dbReference type="RuleBase" id="RU361274"/>
    </source>
</evidence>
<keyword evidence="12" id="KW-1185">Reference proteome</keyword>
<evidence type="ECO:0000256" key="8">
    <source>
        <dbReference type="ARBA" id="ARBA00048968"/>
    </source>
</evidence>
<evidence type="ECO:0000256" key="4">
    <source>
        <dbReference type="ARBA" id="ARBA00022723"/>
    </source>
</evidence>
<dbReference type="InterPro" id="IPR011324">
    <property type="entry name" value="Cytotoxic_necrot_fac-like_cat"/>
</dbReference>
<comment type="similarity">
    <text evidence="2 10">Belongs to the purine nucleoside phosphorylase YfiH/LACC1 family.</text>
</comment>
<keyword evidence="3" id="KW-0808">Transferase</keyword>
<evidence type="ECO:0000313" key="11">
    <source>
        <dbReference type="EMBL" id="MEE2002557.1"/>
    </source>
</evidence>
<comment type="catalytic activity">
    <reaction evidence="8">
        <text>adenosine + phosphate = alpha-D-ribose 1-phosphate + adenine</text>
        <dbReference type="Rhea" id="RHEA:27642"/>
        <dbReference type="ChEBI" id="CHEBI:16335"/>
        <dbReference type="ChEBI" id="CHEBI:16708"/>
        <dbReference type="ChEBI" id="CHEBI:43474"/>
        <dbReference type="ChEBI" id="CHEBI:57720"/>
        <dbReference type="EC" id="2.4.2.1"/>
    </reaction>
    <physiologicalReaction direction="left-to-right" evidence="8">
        <dbReference type="Rhea" id="RHEA:27643"/>
    </physiologicalReaction>
</comment>
<dbReference type="Pfam" id="PF02578">
    <property type="entry name" value="Cu-oxidase_4"/>
    <property type="match status" value="1"/>
</dbReference>
<evidence type="ECO:0000256" key="1">
    <source>
        <dbReference type="ARBA" id="ARBA00000553"/>
    </source>
</evidence>
<evidence type="ECO:0000313" key="12">
    <source>
        <dbReference type="Proteomes" id="UP001336314"/>
    </source>
</evidence>
<dbReference type="PANTHER" id="PTHR30616">
    <property type="entry name" value="UNCHARACTERIZED PROTEIN YFIH"/>
    <property type="match status" value="1"/>
</dbReference>
<evidence type="ECO:0000256" key="9">
    <source>
        <dbReference type="ARBA" id="ARBA00049893"/>
    </source>
</evidence>
<dbReference type="Proteomes" id="UP001336314">
    <property type="component" value="Unassembled WGS sequence"/>
</dbReference>
<organism evidence="11 12">
    <name type="scientific">Alkalimonas cellulosilytica</name>
    <dbReference type="NCBI Taxonomy" id="3058395"/>
    <lineage>
        <taxon>Bacteria</taxon>
        <taxon>Pseudomonadati</taxon>
        <taxon>Pseudomonadota</taxon>
        <taxon>Gammaproteobacteria</taxon>
        <taxon>Alkalimonas</taxon>
    </lineage>
</organism>
<comment type="catalytic activity">
    <reaction evidence="1">
        <text>inosine + phosphate = alpha-D-ribose 1-phosphate + hypoxanthine</text>
        <dbReference type="Rhea" id="RHEA:27646"/>
        <dbReference type="ChEBI" id="CHEBI:17368"/>
        <dbReference type="ChEBI" id="CHEBI:17596"/>
        <dbReference type="ChEBI" id="CHEBI:43474"/>
        <dbReference type="ChEBI" id="CHEBI:57720"/>
        <dbReference type="EC" id="2.4.2.1"/>
    </reaction>
    <physiologicalReaction direction="left-to-right" evidence="1">
        <dbReference type="Rhea" id="RHEA:27647"/>
    </physiologicalReaction>
</comment>
<dbReference type="NCBIfam" id="TIGR00726">
    <property type="entry name" value="peptidoglycan editing factor PgeF"/>
    <property type="match status" value="1"/>
</dbReference>
<comment type="caution">
    <text evidence="11">The sequence shown here is derived from an EMBL/GenBank/DDBJ whole genome shotgun (WGS) entry which is preliminary data.</text>
</comment>
<evidence type="ECO:0000256" key="7">
    <source>
        <dbReference type="ARBA" id="ARBA00047989"/>
    </source>
</evidence>
<dbReference type="EMBL" id="JAUHLI010000014">
    <property type="protein sequence ID" value="MEE2002557.1"/>
    <property type="molecule type" value="Genomic_DNA"/>
</dbReference>
<dbReference type="InterPro" id="IPR038371">
    <property type="entry name" value="Cu_polyphenol_OxRdtase_sf"/>
</dbReference>
<keyword evidence="4" id="KW-0479">Metal-binding</keyword>
<dbReference type="RefSeq" id="WP_330129623.1">
    <property type="nucleotide sequence ID" value="NZ_JAUHLI010000014.1"/>
</dbReference>
<keyword evidence="6" id="KW-0862">Zinc</keyword>
<dbReference type="Gene3D" id="3.60.140.10">
    <property type="entry name" value="CNF1/YfiH-like putative cysteine hydrolases"/>
    <property type="match status" value="1"/>
</dbReference>
<reference evidence="11 12" key="1">
    <citation type="submission" date="2023-07" db="EMBL/GenBank/DDBJ databases">
        <title>Alkalimonas sp., MEB108 novel, alkaliphilic bacterium isolated from Lonar Lake, India.</title>
        <authorList>
            <person name="Joshi A."/>
            <person name="Thite S."/>
        </authorList>
    </citation>
    <scope>NUCLEOTIDE SEQUENCE [LARGE SCALE GENOMIC DNA]</scope>
    <source>
        <strain evidence="11 12">MEB108</strain>
    </source>
</reference>
<evidence type="ECO:0000256" key="5">
    <source>
        <dbReference type="ARBA" id="ARBA00022801"/>
    </source>
</evidence>
<gene>
    <name evidence="11" type="primary">pgeF</name>
    <name evidence="11" type="ORF">QWY20_13950</name>
</gene>
<evidence type="ECO:0000256" key="6">
    <source>
        <dbReference type="ARBA" id="ARBA00022833"/>
    </source>
</evidence>
<evidence type="ECO:0000256" key="2">
    <source>
        <dbReference type="ARBA" id="ARBA00007353"/>
    </source>
</evidence>